<dbReference type="EMBL" id="JANEYF010001466">
    <property type="protein sequence ID" value="KAJ8963891.1"/>
    <property type="molecule type" value="Genomic_DNA"/>
</dbReference>
<dbReference type="Pfam" id="PF13843">
    <property type="entry name" value="DDE_Tnp_1_7"/>
    <property type="match status" value="1"/>
</dbReference>
<dbReference type="PANTHER" id="PTHR47055">
    <property type="entry name" value="DDE_TNP_1_7 DOMAIN-CONTAINING PROTEIN"/>
    <property type="match status" value="1"/>
</dbReference>
<sequence>MGKSCVEMFEQFFDHEIVNYVVQESKKYAQFINQPDPKITKDEMRCLGILILSGYNSLPSKRMYWELREDTQNSLVCNAMRRNRFLQLQRFFHCADNNDMDPNDNAWKILPLVNRIREKCLRHFVPLENL</sequence>
<dbReference type="InterPro" id="IPR052638">
    <property type="entry name" value="PiggyBac_TE-derived"/>
</dbReference>
<evidence type="ECO:0000313" key="3">
    <source>
        <dbReference type="Proteomes" id="UP001162156"/>
    </source>
</evidence>
<reference evidence="2" key="1">
    <citation type="journal article" date="2023" name="Insect Mol. Biol.">
        <title>Genome sequencing provides insights into the evolution of gene families encoding plant cell wall-degrading enzymes in longhorned beetles.</title>
        <authorList>
            <person name="Shin N.R."/>
            <person name="Okamura Y."/>
            <person name="Kirsch R."/>
            <person name="Pauchet Y."/>
        </authorList>
    </citation>
    <scope>NUCLEOTIDE SEQUENCE</scope>
    <source>
        <strain evidence="2">RBIC_L_NR</strain>
    </source>
</reference>
<feature type="domain" description="PiggyBac transposable element-derived protein" evidence="1">
    <location>
        <begin position="6"/>
        <end position="128"/>
    </location>
</feature>
<protein>
    <recommendedName>
        <fullName evidence="1">PiggyBac transposable element-derived protein domain-containing protein</fullName>
    </recommendedName>
</protein>
<dbReference type="InterPro" id="IPR029526">
    <property type="entry name" value="PGBD"/>
</dbReference>
<dbReference type="PANTHER" id="PTHR47055:SF3">
    <property type="entry name" value="PHORBOL-ESTER_DAG-TYPE DOMAIN-CONTAINING PROTEIN"/>
    <property type="match status" value="1"/>
</dbReference>
<evidence type="ECO:0000259" key="1">
    <source>
        <dbReference type="Pfam" id="PF13843"/>
    </source>
</evidence>
<gene>
    <name evidence="2" type="ORF">NQ314_005308</name>
</gene>
<keyword evidence="3" id="KW-1185">Reference proteome</keyword>
<organism evidence="2 3">
    <name type="scientific">Rhamnusium bicolor</name>
    <dbReference type="NCBI Taxonomy" id="1586634"/>
    <lineage>
        <taxon>Eukaryota</taxon>
        <taxon>Metazoa</taxon>
        <taxon>Ecdysozoa</taxon>
        <taxon>Arthropoda</taxon>
        <taxon>Hexapoda</taxon>
        <taxon>Insecta</taxon>
        <taxon>Pterygota</taxon>
        <taxon>Neoptera</taxon>
        <taxon>Endopterygota</taxon>
        <taxon>Coleoptera</taxon>
        <taxon>Polyphaga</taxon>
        <taxon>Cucujiformia</taxon>
        <taxon>Chrysomeloidea</taxon>
        <taxon>Cerambycidae</taxon>
        <taxon>Lepturinae</taxon>
        <taxon>Rhagiini</taxon>
        <taxon>Rhamnusium</taxon>
    </lineage>
</organism>
<proteinExistence type="predicted"/>
<dbReference type="AlphaFoldDB" id="A0AAV8ZJ59"/>
<accession>A0AAV8ZJ59</accession>
<dbReference type="GO" id="GO:0043565">
    <property type="term" value="F:sequence-specific DNA binding"/>
    <property type="evidence" value="ECO:0007669"/>
    <property type="project" value="TreeGrafter"/>
</dbReference>
<dbReference type="Proteomes" id="UP001162156">
    <property type="component" value="Unassembled WGS sequence"/>
</dbReference>
<comment type="caution">
    <text evidence="2">The sequence shown here is derived from an EMBL/GenBank/DDBJ whole genome shotgun (WGS) entry which is preliminary data.</text>
</comment>
<name>A0AAV8ZJ59_9CUCU</name>
<evidence type="ECO:0000313" key="2">
    <source>
        <dbReference type="EMBL" id="KAJ8963891.1"/>
    </source>
</evidence>